<evidence type="ECO:0000256" key="6">
    <source>
        <dbReference type="ARBA" id="ARBA00022692"/>
    </source>
</evidence>
<evidence type="ECO:0000313" key="21">
    <source>
        <dbReference type="Proteomes" id="UP000033519"/>
    </source>
</evidence>
<keyword evidence="8" id="KW-0408">Iron</keyword>
<dbReference type="GO" id="GO:0038023">
    <property type="term" value="F:signaling receptor activity"/>
    <property type="evidence" value="ECO:0007669"/>
    <property type="project" value="InterPro"/>
</dbReference>
<dbReference type="CDD" id="cd01347">
    <property type="entry name" value="ligand_gated_channel"/>
    <property type="match status" value="1"/>
</dbReference>
<dbReference type="Gene3D" id="2.170.130.10">
    <property type="entry name" value="TonB-dependent receptor, plug domain"/>
    <property type="match status" value="1"/>
</dbReference>
<dbReference type="NCBIfam" id="TIGR01783">
    <property type="entry name" value="TonB-siderophor"/>
    <property type="match status" value="1"/>
</dbReference>
<evidence type="ECO:0000313" key="20">
    <source>
        <dbReference type="EMBL" id="SFC78521.1"/>
    </source>
</evidence>
<organism evidence="20 22">
    <name type="scientific">Devosia psychrophila</name>
    <dbReference type="NCBI Taxonomy" id="728005"/>
    <lineage>
        <taxon>Bacteria</taxon>
        <taxon>Pseudomonadati</taxon>
        <taxon>Pseudomonadota</taxon>
        <taxon>Alphaproteobacteria</taxon>
        <taxon>Hyphomicrobiales</taxon>
        <taxon>Devosiaceae</taxon>
        <taxon>Devosia</taxon>
    </lineage>
</organism>
<dbReference type="Proteomes" id="UP000182258">
    <property type="component" value="Unassembled WGS sequence"/>
</dbReference>
<gene>
    <name evidence="20" type="ORF">SAMN04488059_11143</name>
    <name evidence="19" type="ORF">WH91_17490</name>
</gene>
<dbReference type="Gene3D" id="2.40.170.20">
    <property type="entry name" value="TonB-dependent receptor, beta-barrel domain"/>
    <property type="match status" value="1"/>
</dbReference>
<dbReference type="Pfam" id="PF00593">
    <property type="entry name" value="TonB_dep_Rec_b-barrel"/>
    <property type="match status" value="1"/>
</dbReference>
<keyword evidence="11 14" id="KW-0472">Membrane</keyword>
<reference evidence="20 22" key="2">
    <citation type="submission" date="2016-10" db="EMBL/GenBank/DDBJ databases">
        <authorList>
            <person name="de Groot N.N."/>
        </authorList>
    </citation>
    <scope>NUCLEOTIDE SEQUENCE [LARGE SCALE GENOMIC DNA]</scope>
    <source>
        <strain evidence="20 22">CGMCC 1.10210</strain>
    </source>
</reference>
<dbReference type="InterPro" id="IPR000531">
    <property type="entry name" value="Beta-barrel_TonB"/>
</dbReference>
<proteinExistence type="inferred from homology"/>
<dbReference type="AlphaFoldDB" id="A0A0F5PTT7"/>
<keyword evidence="12" id="KW-0675">Receptor</keyword>
<name>A0A0F5PTT7_9HYPH</name>
<evidence type="ECO:0000256" key="15">
    <source>
        <dbReference type="RuleBase" id="RU003357"/>
    </source>
</evidence>
<dbReference type="EMBL" id="FOMB01000011">
    <property type="protein sequence ID" value="SFC78521.1"/>
    <property type="molecule type" value="Genomic_DNA"/>
</dbReference>
<dbReference type="EMBL" id="LAPV01000153">
    <property type="protein sequence ID" value="KKC31811.1"/>
    <property type="molecule type" value="Genomic_DNA"/>
</dbReference>
<reference evidence="19 21" key="1">
    <citation type="submission" date="2015-03" db="EMBL/GenBank/DDBJ databases">
        <authorList>
            <person name="Lepp D."/>
            <person name="Hassan Y.I."/>
            <person name="Li X.-Z."/>
            <person name="Zhou T."/>
        </authorList>
    </citation>
    <scope>NUCLEOTIDE SEQUENCE [LARGE SCALE GENOMIC DNA]</scope>
    <source>
        <strain evidence="19 21">Cr7-05</strain>
    </source>
</reference>
<keyword evidence="10 15" id="KW-0798">TonB box</keyword>
<keyword evidence="6 14" id="KW-0812">Transmembrane</keyword>
<dbReference type="GO" id="GO:0015891">
    <property type="term" value="P:siderophore transport"/>
    <property type="evidence" value="ECO:0007669"/>
    <property type="project" value="InterPro"/>
</dbReference>
<evidence type="ECO:0000256" key="12">
    <source>
        <dbReference type="ARBA" id="ARBA00023170"/>
    </source>
</evidence>
<dbReference type="STRING" id="728005.SAMN04488059_11143"/>
<dbReference type="OrthoDB" id="9760333at2"/>
<evidence type="ECO:0000256" key="5">
    <source>
        <dbReference type="ARBA" id="ARBA00022496"/>
    </source>
</evidence>
<keyword evidence="4 14" id="KW-1134">Transmembrane beta strand</keyword>
<comment type="subcellular location">
    <subcellularLocation>
        <location evidence="1 14">Cell outer membrane</location>
        <topology evidence="1 14">Multi-pass membrane protein</topology>
    </subcellularLocation>
</comment>
<evidence type="ECO:0000256" key="8">
    <source>
        <dbReference type="ARBA" id="ARBA00023004"/>
    </source>
</evidence>
<evidence type="ECO:0000256" key="7">
    <source>
        <dbReference type="ARBA" id="ARBA00022729"/>
    </source>
</evidence>
<dbReference type="PATRIC" id="fig|728005.3.peg.1721"/>
<feature type="chain" id="PRO_5010418624" evidence="16">
    <location>
        <begin position="24"/>
        <end position="702"/>
    </location>
</feature>
<evidence type="ECO:0000256" key="9">
    <source>
        <dbReference type="ARBA" id="ARBA00023065"/>
    </source>
</evidence>
<evidence type="ECO:0000256" key="11">
    <source>
        <dbReference type="ARBA" id="ARBA00023136"/>
    </source>
</evidence>
<evidence type="ECO:0000256" key="13">
    <source>
        <dbReference type="ARBA" id="ARBA00023237"/>
    </source>
</evidence>
<dbReference type="InterPro" id="IPR010105">
    <property type="entry name" value="TonB_sidphr_rcpt"/>
</dbReference>
<dbReference type="InterPro" id="IPR037066">
    <property type="entry name" value="Plug_dom_sf"/>
</dbReference>
<accession>A0A0F5PTT7</accession>
<feature type="domain" description="TonB-dependent receptor plug" evidence="18">
    <location>
        <begin position="62"/>
        <end position="164"/>
    </location>
</feature>
<evidence type="ECO:0000256" key="1">
    <source>
        <dbReference type="ARBA" id="ARBA00004571"/>
    </source>
</evidence>
<evidence type="ECO:0000313" key="22">
    <source>
        <dbReference type="Proteomes" id="UP000182258"/>
    </source>
</evidence>
<dbReference type="InterPro" id="IPR012910">
    <property type="entry name" value="Plug_dom"/>
</dbReference>
<dbReference type="GO" id="GO:0015344">
    <property type="term" value="F:siderophore uptake transmembrane transporter activity"/>
    <property type="evidence" value="ECO:0007669"/>
    <property type="project" value="TreeGrafter"/>
</dbReference>
<keyword evidence="7 16" id="KW-0732">Signal</keyword>
<evidence type="ECO:0000256" key="2">
    <source>
        <dbReference type="ARBA" id="ARBA00009810"/>
    </source>
</evidence>
<keyword evidence="13 14" id="KW-0998">Cell outer membrane</keyword>
<dbReference type="PANTHER" id="PTHR32552">
    <property type="entry name" value="FERRICHROME IRON RECEPTOR-RELATED"/>
    <property type="match status" value="1"/>
</dbReference>
<evidence type="ECO:0000259" key="17">
    <source>
        <dbReference type="Pfam" id="PF00593"/>
    </source>
</evidence>
<sequence>MTPMLSRALMPLLLMMTALGTQAMAQSQPIALGEIVVEADGAGLNATSVRSTAGSKLAVAVTQVPQSISVISRKQLDSSPGPKADAALRYSAGVSTQTYGTDADTDWFYVRGFQAEQTGMFLDNLSLYQYSFGTFLVDPYLLESIEVLKGPASVLYGGATVGGIVNYVSKRPTGERFLTTETGINNLGNAYLGIDGGDVLADGDVSYRLTGKLSGGGWETKNARDLRGVVQGSVTYTPSDATSITLYGTYQNVDLDHTSTGFLPFIGTAVDAPGGVRIPRDLNYGEPAIDLYQRQQYTVGYEIEQELDGNWTVRQNARYAAVDVNEDNIYSSGFNALAGNQLVRDRWAHHTKAGILTVDTQLVGQFATGPLDHTLLMGVDYKNYRHEAATSYTGNVGNLNVRNPVYGIPFTPVTLNPGDVTNMQQLGIYAQDQIRLDEWILTLNGRYDTANTTIQGAKTTTRDENHFTGRLGLGYEFGNGLTPYVSYATSFNPTLSTDPAGIPYRGETGEQWEAGIKYEPTFMDGLITAAVFNINRNNVVSPDPIPGNLTRQSPVGSVNVKGAELEALANVEDVTIRGALTYLEAQVTRATGTTELGKSPTRIPTLTASLGVDYNFTDNLDGLTVGAGVRFLGDSWADEANTTKVPATALFDVSLRYERDDWSVALSVSNIFDTSYVSGCNGLNSCGYGAGRTATVSLKKTW</sequence>
<dbReference type="GO" id="GO:0009279">
    <property type="term" value="C:cell outer membrane"/>
    <property type="evidence" value="ECO:0007669"/>
    <property type="project" value="UniProtKB-SubCell"/>
</dbReference>
<dbReference type="InterPro" id="IPR039426">
    <property type="entry name" value="TonB-dep_rcpt-like"/>
</dbReference>
<keyword evidence="5" id="KW-0410">Iron transport</keyword>
<dbReference type="Pfam" id="PF07715">
    <property type="entry name" value="Plug"/>
    <property type="match status" value="1"/>
</dbReference>
<comment type="similarity">
    <text evidence="2 14 15">Belongs to the TonB-dependent receptor family.</text>
</comment>
<evidence type="ECO:0000256" key="3">
    <source>
        <dbReference type="ARBA" id="ARBA00022448"/>
    </source>
</evidence>
<dbReference type="PROSITE" id="PS52016">
    <property type="entry name" value="TONB_DEPENDENT_REC_3"/>
    <property type="match status" value="1"/>
</dbReference>
<dbReference type="SUPFAM" id="SSF56935">
    <property type="entry name" value="Porins"/>
    <property type="match status" value="1"/>
</dbReference>
<dbReference type="RefSeq" id="WP_046172278.1">
    <property type="nucleotide sequence ID" value="NZ_FOMB01000011.1"/>
</dbReference>
<evidence type="ECO:0000256" key="4">
    <source>
        <dbReference type="ARBA" id="ARBA00022452"/>
    </source>
</evidence>
<keyword evidence="9" id="KW-0406">Ion transport</keyword>
<dbReference type="InterPro" id="IPR036942">
    <property type="entry name" value="Beta-barrel_TonB_sf"/>
</dbReference>
<dbReference type="PANTHER" id="PTHR32552:SF68">
    <property type="entry name" value="FERRICHROME OUTER MEMBRANE TRANSPORTER_PHAGE RECEPTOR"/>
    <property type="match status" value="1"/>
</dbReference>
<evidence type="ECO:0000256" key="10">
    <source>
        <dbReference type="ARBA" id="ARBA00023077"/>
    </source>
</evidence>
<keyword evidence="21" id="KW-1185">Reference proteome</keyword>
<feature type="signal peptide" evidence="16">
    <location>
        <begin position="1"/>
        <end position="23"/>
    </location>
</feature>
<evidence type="ECO:0000256" key="14">
    <source>
        <dbReference type="PROSITE-ProRule" id="PRU01360"/>
    </source>
</evidence>
<evidence type="ECO:0000256" key="16">
    <source>
        <dbReference type="SAM" id="SignalP"/>
    </source>
</evidence>
<dbReference type="Proteomes" id="UP000033519">
    <property type="component" value="Unassembled WGS sequence"/>
</dbReference>
<evidence type="ECO:0000313" key="19">
    <source>
        <dbReference type="EMBL" id="KKC31811.1"/>
    </source>
</evidence>
<keyword evidence="3 14" id="KW-0813">Transport</keyword>
<feature type="domain" description="TonB-dependent receptor-like beta-barrel" evidence="17">
    <location>
        <begin position="238"/>
        <end position="671"/>
    </location>
</feature>
<protein>
    <submittedName>
        <fullName evidence="20">Iron complex outermembrane recepter protein</fullName>
    </submittedName>
</protein>
<evidence type="ECO:0000259" key="18">
    <source>
        <dbReference type="Pfam" id="PF07715"/>
    </source>
</evidence>